<evidence type="ECO:0000313" key="1">
    <source>
        <dbReference type="EMBL" id="QIP13693.1"/>
    </source>
</evidence>
<proteinExistence type="predicted"/>
<dbReference type="SUPFAM" id="SSF47336">
    <property type="entry name" value="ACP-like"/>
    <property type="match status" value="1"/>
</dbReference>
<keyword evidence="2" id="KW-1185">Reference proteome</keyword>
<dbReference type="RefSeq" id="WP_167209011.1">
    <property type="nucleotide sequence ID" value="NZ_CP050063.1"/>
</dbReference>
<evidence type="ECO:0008006" key="3">
    <source>
        <dbReference type="Google" id="ProtNLM"/>
    </source>
</evidence>
<dbReference type="AlphaFoldDB" id="A0A6G9ANA9"/>
<dbReference type="KEGG" id="spib:G8759_14215"/>
<dbReference type="EMBL" id="CP050063">
    <property type="protein sequence ID" value="QIP13693.1"/>
    <property type="molecule type" value="Genomic_DNA"/>
</dbReference>
<gene>
    <name evidence="1" type="ORF">G8759_14215</name>
</gene>
<name>A0A6G9ANA9_9BACT</name>
<dbReference type="Proteomes" id="UP000501802">
    <property type="component" value="Chromosome"/>
</dbReference>
<reference evidence="1 2" key="1">
    <citation type="submission" date="2020-03" db="EMBL/GenBank/DDBJ databases">
        <authorList>
            <person name="Kim M.K."/>
        </authorList>
    </citation>
    <scope>NUCLEOTIDE SEQUENCE [LARGE SCALE GENOMIC DNA]</scope>
    <source>
        <strain evidence="1 2">BT328</strain>
    </source>
</reference>
<protein>
    <recommendedName>
        <fullName evidence="3">Acyl carrier protein</fullName>
    </recommendedName>
</protein>
<organism evidence="1 2">
    <name type="scientific">Spirosoma aureum</name>
    <dbReference type="NCBI Taxonomy" id="2692134"/>
    <lineage>
        <taxon>Bacteria</taxon>
        <taxon>Pseudomonadati</taxon>
        <taxon>Bacteroidota</taxon>
        <taxon>Cytophagia</taxon>
        <taxon>Cytophagales</taxon>
        <taxon>Cytophagaceae</taxon>
        <taxon>Spirosoma</taxon>
    </lineage>
</organism>
<dbReference type="InterPro" id="IPR036736">
    <property type="entry name" value="ACP-like_sf"/>
</dbReference>
<evidence type="ECO:0000313" key="2">
    <source>
        <dbReference type="Proteomes" id="UP000501802"/>
    </source>
</evidence>
<accession>A0A6G9ANA9</accession>
<sequence>MENTYQRLTHLVLAQGIVRPSALQPTADLRKDLAYRLSDIVELARLTERELKVSIPPEDYSRFTTLGESARYLMERLQAAY</sequence>
<dbReference type="Gene3D" id="1.10.1200.10">
    <property type="entry name" value="ACP-like"/>
    <property type="match status" value="1"/>
</dbReference>